<dbReference type="GO" id="GO:0003677">
    <property type="term" value="F:DNA binding"/>
    <property type="evidence" value="ECO:0007669"/>
    <property type="project" value="InterPro"/>
</dbReference>
<feature type="domain" description="HTH cro/C1-type" evidence="1">
    <location>
        <begin position="27"/>
        <end position="80"/>
    </location>
</feature>
<dbReference type="CDD" id="cd00093">
    <property type="entry name" value="HTH_XRE"/>
    <property type="match status" value="1"/>
</dbReference>
<dbReference type="Proteomes" id="UP000295151">
    <property type="component" value="Unassembled WGS sequence"/>
</dbReference>
<dbReference type="Gene3D" id="1.10.260.40">
    <property type="entry name" value="lambda repressor-like DNA-binding domains"/>
    <property type="match status" value="1"/>
</dbReference>
<keyword evidence="3" id="KW-1185">Reference proteome</keyword>
<dbReference type="OrthoDB" id="4509586at2"/>
<dbReference type="InterPro" id="IPR010982">
    <property type="entry name" value="Lambda_DNA-bd_dom_sf"/>
</dbReference>
<accession>A0A4R7T6S6</accession>
<name>A0A4R7T6S6_9ACTN</name>
<dbReference type="SUPFAM" id="SSF47413">
    <property type="entry name" value="lambda repressor-like DNA-binding domains"/>
    <property type="match status" value="1"/>
</dbReference>
<dbReference type="PROSITE" id="PS50943">
    <property type="entry name" value="HTH_CROC1"/>
    <property type="match status" value="1"/>
</dbReference>
<evidence type="ECO:0000313" key="2">
    <source>
        <dbReference type="EMBL" id="TDU87602.1"/>
    </source>
</evidence>
<dbReference type="EMBL" id="SOCE01000001">
    <property type="protein sequence ID" value="TDU87602.1"/>
    <property type="molecule type" value="Genomic_DNA"/>
</dbReference>
<protein>
    <submittedName>
        <fullName evidence="2">Helix-turn-helix protein</fullName>
    </submittedName>
</protein>
<reference evidence="2 3" key="1">
    <citation type="submission" date="2019-03" db="EMBL/GenBank/DDBJ databases">
        <title>Genomic Encyclopedia of Type Strains, Phase III (KMG-III): the genomes of soil and plant-associated and newly described type strains.</title>
        <authorList>
            <person name="Whitman W."/>
        </authorList>
    </citation>
    <scope>NUCLEOTIDE SEQUENCE [LARGE SCALE GENOMIC DNA]</scope>
    <source>
        <strain evidence="2 3">VKM Ac-2575</strain>
    </source>
</reference>
<gene>
    <name evidence="2" type="ORF">EV138_1126</name>
</gene>
<evidence type="ECO:0000313" key="3">
    <source>
        <dbReference type="Proteomes" id="UP000295151"/>
    </source>
</evidence>
<sequence length="372" mass="40926">MGRGQTLTGSQGSGETPELGVVSGYLFKLMRGSLGCTQVDLAERLSVDDNTIQGWESGRRPLSALRAADLTRLCQRLTVMGVPAVATSLLPSAVEADAFLTTAVRAGAAPLPLWDNPLASSVHRRSFVGLVTWPFTGIIPGPVRHLPLPKARGPVADRPQLSKAMQQSFFDQMLTSAEMAGNTTTLLRRQATYMLAFDEREESAQWLTREHRRTAARSIDERDLPSGILSRTASLAIARQGDLEPVRHFIQGTLASDNQTLASLTYWAYWLGEIPDTFADDGEMVELGARSWSGRRLIEHLITHLHDPRNAEMNIHSLLCLVMARKELLESDSELRQRTLAAIEQADAGELGRHARQELANLRFATQLAGRN</sequence>
<dbReference type="Pfam" id="PF01381">
    <property type="entry name" value="HTH_3"/>
    <property type="match status" value="1"/>
</dbReference>
<dbReference type="AlphaFoldDB" id="A0A4R7T6S6"/>
<proteinExistence type="predicted"/>
<dbReference type="SMART" id="SM00530">
    <property type="entry name" value="HTH_XRE"/>
    <property type="match status" value="1"/>
</dbReference>
<evidence type="ECO:0000259" key="1">
    <source>
        <dbReference type="PROSITE" id="PS50943"/>
    </source>
</evidence>
<dbReference type="InterPro" id="IPR001387">
    <property type="entry name" value="Cro/C1-type_HTH"/>
</dbReference>
<organism evidence="2 3">
    <name type="scientific">Kribbella voronezhensis</name>
    <dbReference type="NCBI Taxonomy" id="2512212"/>
    <lineage>
        <taxon>Bacteria</taxon>
        <taxon>Bacillati</taxon>
        <taxon>Actinomycetota</taxon>
        <taxon>Actinomycetes</taxon>
        <taxon>Propionibacteriales</taxon>
        <taxon>Kribbellaceae</taxon>
        <taxon>Kribbella</taxon>
    </lineage>
</organism>
<comment type="caution">
    <text evidence="2">The sequence shown here is derived from an EMBL/GenBank/DDBJ whole genome shotgun (WGS) entry which is preliminary data.</text>
</comment>